<evidence type="ECO:0000313" key="4">
    <source>
        <dbReference type="Proteomes" id="UP000241764"/>
    </source>
</evidence>
<dbReference type="SUPFAM" id="SSF53756">
    <property type="entry name" value="UDP-Glycosyltransferase/glycogen phosphorylase"/>
    <property type="match status" value="1"/>
</dbReference>
<comment type="caution">
    <text evidence="3">The sequence shown here is derived from an EMBL/GenBank/DDBJ whole genome shotgun (WGS) entry which is preliminary data.</text>
</comment>
<dbReference type="Proteomes" id="UP000241764">
    <property type="component" value="Unassembled WGS sequence"/>
</dbReference>
<accession>A0A2P7AT96</accession>
<dbReference type="Pfam" id="PF13439">
    <property type="entry name" value="Glyco_transf_4"/>
    <property type="match status" value="1"/>
</dbReference>
<dbReference type="GO" id="GO:0016757">
    <property type="term" value="F:glycosyltransferase activity"/>
    <property type="evidence" value="ECO:0007669"/>
    <property type="project" value="InterPro"/>
</dbReference>
<protein>
    <recommendedName>
        <fullName evidence="5">Glycosyltransferase</fullName>
    </recommendedName>
</protein>
<gene>
    <name evidence="3" type="ORF">CU103_28205</name>
</gene>
<dbReference type="PANTHER" id="PTHR12526:SF638">
    <property type="entry name" value="SPORE COAT PROTEIN SA"/>
    <property type="match status" value="1"/>
</dbReference>
<dbReference type="InterPro" id="IPR001296">
    <property type="entry name" value="Glyco_trans_1"/>
</dbReference>
<sequence>MRFLFVLKDLGPHGVANTRIRYSRELARRGHEVTILALIKGETRTIPEGVRFEILDAETTHSLRTVFQQVRFAFRLRRWFKRETRTCPFDFVSSSMTPTDRVVARSGLVNVYHWIHIATTELLGAVTDKRKRARRTRLLQAVYRGKPVIGVSQGVIDDLSTFNAAPCRSTLIYNGFDVERIRAMASELPADLPQEPYYIHVGRFAGAKRHDMLFQALARSGSGRKLLLLTDKPQEASKLAQEFNVADRVIALGFRDNPYAYMQAADGLILCSDLEGFPNVLVESLIVGTPVLSTDCPYGPAEILTGPYSQWLSPVGDCDALASQIQNLETVPYAIEPWVYERFSLSSSIDTLERLAKSADRPSLGRFRLRLKPCDTDDPGNKS</sequence>
<evidence type="ECO:0008006" key="5">
    <source>
        <dbReference type="Google" id="ProtNLM"/>
    </source>
</evidence>
<dbReference type="InterPro" id="IPR028098">
    <property type="entry name" value="Glyco_trans_4-like_N"/>
</dbReference>
<evidence type="ECO:0000313" key="3">
    <source>
        <dbReference type="EMBL" id="PSH57446.1"/>
    </source>
</evidence>
<evidence type="ECO:0000259" key="1">
    <source>
        <dbReference type="Pfam" id="PF00534"/>
    </source>
</evidence>
<dbReference type="Pfam" id="PF00534">
    <property type="entry name" value="Glycos_transf_1"/>
    <property type="match status" value="1"/>
</dbReference>
<evidence type="ECO:0000259" key="2">
    <source>
        <dbReference type="Pfam" id="PF13439"/>
    </source>
</evidence>
<dbReference type="Gene3D" id="3.40.50.2000">
    <property type="entry name" value="Glycogen Phosphorylase B"/>
    <property type="match status" value="2"/>
</dbReference>
<dbReference type="AlphaFoldDB" id="A0A2P7AT96"/>
<dbReference type="PANTHER" id="PTHR12526">
    <property type="entry name" value="GLYCOSYLTRANSFERASE"/>
    <property type="match status" value="1"/>
</dbReference>
<name>A0A2P7AT96_9HYPH</name>
<dbReference type="OrthoDB" id="9781738at2"/>
<dbReference type="CDD" id="cd03811">
    <property type="entry name" value="GT4_GT28_WabH-like"/>
    <property type="match status" value="1"/>
</dbReference>
<feature type="domain" description="Glycosyltransferase subfamily 4-like N-terminal" evidence="2">
    <location>
        <begin position="14"/>
        <end position="180"/>
    </location>
</feature>
<dbReference type="EMBL" id="PGGM01000019">
    <property type="protein sequence ID" value="PSH57446.1"/>
    <property type="molecule type" value="Genomic_DNA"/>
</dbReference>
<organism evidence="3 4">
    <name type="scientific">Phyllobacterium sophorae</name>
    <dbReference type="NCBI Taxonomy" id="1520277"/>
    <lineage>
        <taxon>Bacteria</taxon>
        <taxon>Pseudomonadati</taxon>
        <taxon>Pseudomonadota</taxon>
        <taxon>Alphaproteobacteria</taxon>
        <taxon>Hyphomicrobiales</taxon>
        <taxon>Phyllobacteriaceae</taxon>
        <taxon>Phyllobacterium</taxon>
    </lineage>
</organism>
<feature type="domain" description="Glycosyl transferase family 1" evidence="1">
    <location>
        <begin position="194"/>
        <end position="329"/>
    </location>
</feature>
<proteinExistence type="predicted"/>
<reference evidence="4" key="1">
    <citation type="submission" date="2017-11" db="EMBL/GenBank/DDBJ databases">
        <authorList>
            <person name="Kuznetsova I."/>
            <person name="Sazanova A."/>
            <person name="Chirak E."/>
            <person name="Safronova V."/>
            <person name="Willems A."/>
        </authorList>
    </citation>
    <scope>NUCLEOTIDE SEQUENCE [LARGE SCALE GENOMIC DNA]</scope>
    <source>
        <strain evidence="4">CCBAU 03422</strain>
    </source>
</reference>
<keyword evidence="4" id="KW-1185">Reference proteome</keyword>